<evidence type="ECO:0000256" key="6">
    <source>
        <dbReference type="SAM" id="Phobius"/>
    </source>
</evidence>
<dbReference type="EMBL" id="JAUIQD010000001">
    <property type="protein sequence ID" value="KAK3362692.1"/>
    <property type="molecule type" value="Genomic_DNA"/>
</dbReference>
<feature type="compositionally biased region" description="Low complexity" evidence="5">
    <location>
        <begin position="197"/>
        <end position="221"/>
    </location>
</feature>
<feature type="compositionally biased region" description="Polar residues" evidence="5">
    <location>
        <begin position="223"/>
        <end position="234"/>
    </location>
</feature>
<evidence type="ECO:0000256" key="4">
    <source>
        <dbReference type="ARBA" id="ARBA00023136"/>
    </source>
</evidence>
<feature type="domain" description="MARVEL" evidence="7">
    <location>
        <begin position="23"/>
        <end position="164"/>
    </location>
</feature>
<keyword evidence="3 6" id="KW-1133">Transmembrane helix</keyword>
<evidence type="ECO:0000313" key="8">
    <source>
        <dbReference type="EMBL" id="KAK3362692.1"/>
    </source>
</evidence>
<feature type="transmembrane region" description="Helical" evidence="6">
    <location>
        <begin position="138"/>
        <end position="165"/>
    </location>
</feature>
<name>A0AAJ0HTP8_9PEZI</name>
<feature type="transmembrane region" description="Helical" evidence="6">
    <location>
        <begin position="52"/>
        <end position="70"/>
    </location>
</feature>
<evidence type="ECO:0000313" key="9">
    <source>
        <dbReference type="Proteomes" id="UP001275084"/>
    </source>
</evidence>
<evidence type="ECO:0000256" key="1">
    <source>
        <dbReference type="ARBA" id="ARBA00004141"/>
    </source>
</evidence>
<dbReference type="GO" id="GO:0016020">
    <property type="term" value="C:membrane"/>
    <property type="evidence" value="ECO:0007669"/>
    <property type="project" value="UniProtKB-SubCell"/>
</dbReference>
<evidence type="ECO:0000256" key="2">
    <source>
        <dbReference type="ARBA" id="ARBA00022692"/>
    </source>
</evidence>
<reference evidence="8" key="1">
    <citation type="journal article" date="2023" name="Mol. Phylogenet. Evol.">
        <title>Genome-scale phylogeny and comparative genomics of the fungal order Sordariales.</title>
        <authorList>
            <person name="Hensen N."/>
            <person name="Bonometti L."/>
            <person name="Westerberg I."/>
            <person name="Brannstrom I.O."/>
            <person name="Guillou S."/>
            <person name="Cros-Aarteil S."/>
            <person name="Calhoun S."/>
            <person name="Haridas S."/>
            <person name="Kuo A."/>
            <person name="Mondo S."/>
            <person name="Pangilinan J."/>
            <person name="Riley R."/>
            <person name="LaButti K."/>
            <person name="Andreopoulos B."/>
            <person name="Lipzen A."/>
            <person name="Chen C."/>
            <person name="Yan M."/>
            <person name="Daum C."/>
            <person name="Ng V."/>
            <person name="Clum A."/>
            <person name="Steindorff A."/>
            <person name="Ohm R.A."/>
            <person name="Martin F."/>
            <person name="Silar P."/>
            <person name="Natvig D.O."/>
            <person name="Lalanne C."/>
            <person name="Gautier V."/>
            <person name="Ament-Velasquez S.L."/>
            <person name="Kruys A."/>
            <person name="Hutchinson M.I."/>
            <person name="Powell A.J."/>
            <person name="Barry K."/>
            <person name="Miller A.N."/>
            <person name="Grigoriev I.V."/>
            <person name="Debuchy R."/>
            <person name="Gladieux P."/>
            <person name="Hiltunen Thoren M."/>
            <person name="Johannesson H."/>
        </authorList>
    </citation>
    <scope>NUCLEOTIDE SEQUENCE</scope>
    <source>
        <strain evidence="8">CBS 955.72</strain>
    </source>
</reference>
<comment type="caution">
    <text evidence="8">The sequence shown here is derived from an EMBL/GenBank/DDBJ whole genome shotgun (WGS) entry which is preliminary data.</text>
</comment>
<dbReference type="Pfam" id="PF01284">
    <property type="entry name" value="MARVEL"/>
    <property type="match status" value="1"/>
</dbReference>
<feature type="transmembrane region" description="Helical" evidence="6">
    <location>
        <begin position="82"/>
        <end position="103"/>
    </location>
</feature>
<dbReference type="InterPro" id="IPR008253">
    <property type="entry name" value="Marvel"/>
</dbReference>
<keyword evidence="2 6" id="KW-0812">Transmembrane</keyword>
<dbReference type="Proteomes" id="UP001275084">
    <property type="component" value="Unassembled WGS sequence"/>
</dbReference>
<organism evidence="8 9">
    <name type="scientific">Lasiosphaeria hispida</name>
    <dbReference type="NCBI Taxonomy" id="260671"/>
    <lineage>
        <taxon>Eukaryota</taxon>
        <taxon>Fungi</taxon>
        <taxon>Dikarya</taxon>
        <taxon>Ascomycota</taxon>
        <taxon>Pezizomycotina</taxon>
        <taxon>Sordariomycetes</taxon>
        <taxon>Sordariomycetidae</taxon>
        <taxon>Sordariales</taxon>
        <taxon>Lasiosphaeriaceae</taxon>
        <taxon>Lasiosphaeria</taxon>
    </lineage>
</organism>
<feature type="transmembrane region" description="Helical" evidence="6">
    <location>
        <begin position="21"/>
        <end position="46"/>
    </location>
</feature>
<dbReference type="AlphaFoldDB" id="A0AAJ0HTP8"/>
<comment type="subcellular location">
    <subcellularLocation>
        <location evidence="1">Membrane</location>
        <topology evidence="1">Multi-pass membrane protein</topology>
    </subcellularLocation>
</comment>
<keyword evidence="9" id="KW-1185">Reference proteome</keyword>
<reference evidence="8" key="2">
    <citation type="submission" date="2023-06" db="EMBL/GenBank/DDBJ databases">
        <authorList>
            <consortium name="Lawrence Berkeley National Laboratory"/>
            <person name="Haridas S."/>
            <person name="Hensen N."/>
            <person name="Bonometti L."/>
            <person name="Westerberg I."/>
            <person name="Brannstrom I.O."/>
            <person name="Guillou S."/>
            <person name="Cros-Aarteil S."/>
            <person name="Calhoun S."/>
            <person name="Kuo A."/>
            <person name="Mondo S."/>
            <person name="Pangilinan J."/>
            <person name="Riley R."/>
            <person name="Labutti K."/>
            <person name="Andreopoulos B."/>
            <person name="Lipzen A."/>
            <person name="Chen C."/>
            <person name="Yanf M."/>
            <person name="Daum C."/>
            <person name="Ng V."/>
            <person name="Clum A."/>
            <person name="Steindorff A."/>
            <person name="Ohm R."/>
            <person name="Martin F."/>
            <person name="Silar P."/>
            <person name="Natvig D."/>
            <person name="Lalanne C."/>
            <person name="Gautier V."/>
            <person name="Ament-Velasquez S.L."/>
            <person name="Kruys A."/>
            <person name="Hutchinson M.I."/>
            <person name="Powell A.J."/>
            <person name="Barry K."/>
            <person name="Miller A.N."/>
            <person name="Grigoriev I.V."/>
            <person name="Debuchy R."/>
            <person name="Gladieux P."/>
            <person name="Thoren M.H."/>
            <person name="Johannesson H."/>
        </authorList>
    </citation>
    <scope>NUCLEOTIDE SEQUENCE</scope>
    <source>
        <strain evidence="8">CBS 955.72</strain>
    </source>
</reference>
<proteinExistence type="predicted"/>
<evidence type="ECO:0000256" key="3">
    <source>
        <dbReference type="ARBA" id="ARBA00022989"/>
    </source>
</evidence>
<gene>
    <name evidence="8" type="ORF">B0T25DRAFT_561757</name>
</gene>
<sequence length="234" mass="25449">MSHSNNSTPGREHIPVYPKGFMALRIAQLVFAIIVMGLAAYGASWLPTSGNIYIIVVALFTFVTSGYHLASNFKAPNLYNYWAVLGLDCFMVLMWLASFALLATEARLLIAVTSYSYYTSSDGYFYDDYYSPSGPVTIAPGVACMAAAAGLGAFNFLFHIISLVIHSIRLHRHRAAGGHAMAGASHGLPISHHPAAYPQPSQYFPPQQPQPQAAFPQSPFQNELPNSQVYGKQG</sequence>
<keyword evidence="4 6" id="KW-0472">Membrane</keyword>
<evidence type="ECO:0000256" key="5">
    <source>
        <dbReference type="SAM" id="MobiDB-lite"/>
    </source>
</evidence>
<accession>A0AAJ0HTP8</accession>
<protein>
    <recommendedName>
        <fullName evidence="7">MARVEL domain-containing protein</fullName>
    </recommendedName>
</protein>
<dbReference type="PANTHER" id="PTHR37451:SF4">
    <property type="entry name" value="MARVEL DOMAIN-CONTAINING PROTEIN"/>
    <property type="match status" value="1"/>
</dbReference>
<dbReference type="PANTHER" id="PTHR37451">
    <property type="entry name" value="MARVEL DOMAIN"/>
    <property type="match status" value="1"/>
</dbReference>
<evidence type="ECO:0000259" key="7">
    <source>
        <dbReference type="Pfam" id="PF01284"/>
    </source>
</evidence>
<feature type="region of interest" description="Disordered" evidence="5">
    <location>
        <begin position="197"/>
        <end position="234"/>
    </location>
</feature>